<keyword evidence="6" id="KW-1185">Reference proteome</keyword>
<evidence type="ECO:0000256" key="2">
    <source>
        <dbReference type="ARBA" id="ARBA00023125"/>
    </source>
</evidence>
<dbReference type="InterPro" id="IPR000792">
    <property type="entry name" value="Tscrpt_reg_LuxR_C"/>
</dbReference>
<dbReference type="SMART" id="SM00421">
    <property type="entry name" value="HTH_LUXR"/>
    <property type="match status" value="1"/>
</dbReference>
<dbReference type="SUPFAM" id="SSF46894">
    <property type="entry name" value="C-terminal effector domain of the bipartite response regulators"/>
    <property type="match status" value="1"/>
</dbReference>
<reference evidence="5 6" key="1">
    <citation type="submission" date="2020-06" db="EMBL/GenBank/DDBJ databases">
        <title>Genomic analysis of Salicibibacter sp. NKC5-3.</title>
        <authorList>
            <person name="Oh Y.J."/>
        </authorList>
    </citation>
    <scope>NUCLEOTIDE SEQUENCE [LARGE SCALE GENOMIC DNA]</scope>
    <source>
        <strain evidence="5 6">NKC5-3</strain>
    </source>
</reference>
<dbReference type="InterPro" id="IPR016032">
    <property type="entry name" value="Sig_transdc_resp-reg_C-effctor"/>
</dbReference>
<dbReference type="KEGG" id="scia:HUG15_21765"/>
<name>A0A7T6Z6X3_9BACI</name>
<dbReference type="GO" id="GO:0003677">
    <property type="term" value="F:DNA binding"/>
    <property type="evidence" value="ECO:0007669"/>
    <property type="project" value="UniProtKB-KW"/>
</dbReference>
<protein>
    <submittedName>
        <fullName evidence="5">Response regulator transcription factor</fullName>
    </submittedName>
</protein>
<accession>A0A7T6Z6X3</accession>
<evidence type="ECO:0000256" key="3">
    <source>
        <dbReference type="ARBA" id="ARBA00023163"/>
    </source>
</evidence>
<organism evidence="5 6">
    <name type="scientific">Salicibibacter cibarius</name>
    <dbReference type="NCBI Taxonomy" id="2743000"/>
    <lineage>
        <taxon>Bacteria</taxon>
        <taxon>Bacillati</taxon>
        <taxon>Bacillota</taxon>
        <taxon>Bacilli</taxon>
        <taxon>Bacillales</taxon>
        <taxon>Bacillaceae</taxon>
        <taxon>Salicibibacter</taxon>
    </lineage>
</organism>
<evidence type="ECO:0000259" key="4">
    <source>
        <dbReference type="PROSITE" id="PS50043"/>
    </source>
</evidence>
<dbReference type="PANTHER" id="PTHR43214">
    <property type="entry name" value="TWO-COMPONENT RESPONSE REGULATOR"/>
    <property type="match status" value="1"/>
</dbReference>
<keyword evidence="2" id="KW-0238">DNA-binding</keyword>
<evidence type="ECO:0000256" key="1">
    <source>
        <dbReference type="ARBA" id="ARBA00023015"/>
    </source>
</evidence>
<dbReference type="PROSITE" id="PS50043">
    <property type="entry name" value="HTH_LUXR_2"/>
    <property type="match status" value="1"/>
</dbReference>
<dbReference type="RefSeq" id="WP_200125771.1">
    <property type="nucleotide sequence ID" value="NZ_CP054705.1"/>
</dbReference>
<evidence type="ECO:0000313" key="5">
    <source>
        <dbReference type="EMBL" id="QQK77947.1"/>
    </source>
</evidence>
<dbReference type="AlphaFoldDB" id="A0A7T6Z6X3"/>
<dbReference type="GO" id="GO:0006355">
    <property type="term" value="P:regulation of DNA-templated transcription"/>
    <property type="evidence" value="ECO:0007669"/>
    <property type="project" value="InterPro"/>
</dbReference>
<evidence type="ECO:0000313" key="6">
    <source>
        <dbReference type="Proteomes" id="UP000595823"/>
    </source>
</evidence>
<dbReference type="InterPro" id="IPR039420">
    <property type="entry name" value="WalR-like"/>
</dbReference>
<sequence>MIVCLTFYEETEAQQRLTELYKFHKDMYFDPDRKRIILERDQIHVVNGKKASLEQLRERPLHKYVALINPGDRQSFEKVLNAGVSHVIAGSHSIPTLAYQIKNRTSGLSYIDPVLNIDFLKVFDKATTRETGLQRHFQLDFERASSKLSFAECRILQGILEGKSNLKIAESAYLAKSTVNNHVSQIIRKINAKDRTHAIKRAIELDWITGALHDRSSDRAAHKA</sequence>
<dbReference type="Pfam" id="PF00196">
    <property type="entry name" value="GerE"/>
    <property type="match status" value="1"/>
</dbReference>
<feature type="domain" description="HTH luxR-type" evidence="4">
    <location>
        <begin position="142"/>
        <end position="206"/>
    </location>
</feature>
<dbReference type="PRINTS" id="PR00038">
    <property type="entry name" value="HTHLUXR"/>
</dbReference>
<dbReference type="PANTHER" id="PTHR43214:SF42">
    <property type="entry name" value="TRANSCRIPTIONAL REGULATORY PROTEIN DESR"/>
    <property type="match status" value="1"/>
</dbReference>
<dbReference type="Gene3D" id="3.40.50.2300">
    <property type="match status" value="1"/>
</dbReference>
<keyword evidence="3" id="KW-0804">Transcription</keyword>
<proteinExistence type="predicted"/>
<dbReference type="CDD" id="cd06170">
    <property type="entry name" value="LuxR_C_like"/>
    <property type="match status" value="1"/>
</dbReference>
<dbReference type="Proteomes" id="UP000595823">
    <property type="component" value="Chromosome"/>
</dbReference>
<keyword evidence="1" id="KW-0805">Transcription regulation</keyword>
<dbReference type="EMBL" id="CP054705">
    <property type="protein sequence ID" value="QQK77947.1"/>
    <property type="molecule type" value="Genomic_DNA"/>
</dbReference>
<gene>
    <name evidence="5" type="ORF">HUG15_21765</name>
</gene>